<sequence length="67" mass="7765">MSSEGSRTAVEQAGRLPSIFFLGEQGKSTKKCCRSTTRGWTEWRRRCQRADRTNRCRVNRDTHRASC</sequence>
<protein>
    <submittedName>
        <fullName evidence="1">Uncharacterized protein</fullName>
    </submittedName>
</protein>
<keyword evidence="2" id="KW-1185">Reference proteome</keyword>
<dbReference type="AlphaFoldDB" id="A0AA88T6P7"/>
<reference evidence="1" key="1">
    <citation type="submission" date="2023-07" db="EMBL/GenBank/DDBJ databases">
        <title>Chromosome-level Genome Assembly of Striped Snakehead (Channa striata).</title>
        <authorList>
            <person name="Liu H."/>
        </authorList>
    </citation>
    <scope>NUCLEOTIDE SEQUENCE</scope>
    <source>
        <strain evidence="1">Gz</strain>
        <tissue evidence="1">Muscle</tissue>
    </source>
</reference>
<dbReference type="EMBL" id="JAUPFM010000003">
    <property type="protein sequence ID" value="KAK2856092.1"/>
    <property type="molecule type" value="Genomic_DNA"/>
</dbReference>
<dbReference type="Proteomes" id="UP001187415">
    <property type="component" value="Unassembled WGS sequence"/>
</dbReference>
<proteinExistence type="predicted"/>
<organism evidence="1 2">
    <name type="scientific">Channa striata</name>
    <name type="common">Snakehead murrel</name>
    <name type="synonym">Ophicephalus striatus</name>
    <dbReference type="NCBI Taxonomy" id="64152"/>
    <lineage>
        <taxon>Eukaryota</taxon>
        <taxon>Metazoa</taxon>
        <taxon>Chordata</taxon>
        <taxon>Craniata</taxon>
        <taxon>Vertebrata</taxon>
        <taxon>Euteleostomi</taxon>
        <taxon>Actinopterygii</taxon>
        <taxon>Neopterygii</taxon>
        <taxon>Teleostei</taxon>
        <taxon>Neoteleostei</taxon>
        <taxon>Acanthomorphata</taxon>
        <taxon>Anabantaria</taxon>
        <taxon>Anabantiformes</taxon>
        <taxon>Channoidei</taxon>
        <taxon>Channidae</taxon>
        <taxon>Channa</taxon>
    </lineage>
</organism>
<evidence type="ECO:0000313" key="1">
    <source>
        <dbReference type="EMBL" id="KAK2856092.1"/>
    </source>
</evidence>
<gene>
    <name evidence="1" type="ORF">Q5P01_004827</name>
</gene>
<name>A0AA88T6P7_CHASR</name>
<accession>A0AA88T6P7</accession>
<comment type="caution">
    <text evidence="1">The sequence shown here is derived from an EMBL/GenBank/DDBJ whole genome shotgun (WGS) entry which is preliminary data.</text>
</comment>
<evidence type="ECO:0000313" key="2">
    <source>
        <dbReference type="Proteomes" id="UP001187415"/>
    </source>
</evidence>